<dbReference type="PROSITE" id="PS50850">
    <property type="entry name" value="MFS"/>
    <property type="match status" value="1"/>
</dbReference>
<dbReference type="PANTHER" id="PTHR23539:SF1">
    <property type="entry name" value="MAJOR FACILITATOR SUPERFAMILY (MFS) PROFILE DOMAIN-CONTAINING PROTEIN"/>
    <property type="match status" value="1"/>
</dbReference>
<dbReference type="Proteomes" id="UP000199423">
    <property type="component" value="Unassembled WGS sequence"/>
</dbReference>
<dbReference type="OrthoDB" id="9812574at2"/>
<feature type="transmembrane region" description="Helical" evidence="4">
    <location>
        <begin position="374"/>
        <end position="394"/>
    </location>
</feature>
<dbReference type="STRING" id="51670.SAMN04488557_2778"/>
<evidence type="ECO:0000256" key="4">
    <source>
        <dbReference type="SAM" id="Phobius"/>
    </source>
</evidence>
<dbReference type="Pfam" id="PF07690">
    <property type="entry name" value="MFS_1"/>
    <property type="match status" value="1"/>
</dbReference>
<feature type="transmembrane region" description="Helical" evidence="4">
    <location>
        <begin position="168"/>
        <end position="186"/>
    </location>
</feature>
<dbReference type="EMBL" id="FPCH01000003">
    <property type="protein sequence ID" value="SFV36796.1"/>
    <property type="molecule type" value="Genomic_DNA"/>
</dbReference>
<dbReference type="InterPro" id="IPR020846">
    <property type="entry name" value="MFS_dom"/>
</dbReference>
<dbReference type="GO" id="GO:0022857">
    <property type="term" value="F:transmembrane transporter activity"/>
    <property type="evidence" value="ECO:0007669"/>
    <property type="project" value="InterPro"/>
</dbReference>
<name>A0A1I7NQ49_9HYPH</name>
<evidence type="ECO:0000256" key="1">
    <source>
        <dbReference type="ARBA" id="ARBA00022692"/>
    </source>
</evidence>
<accession>A0A1I7NQ49</accession>
<protein>
    <submittedName>
        <fullName evidence="6">Predicted arabinose efflux permease, MFS family</fullName>
    </submittedName>
</protein>
<evidence type="ECO:0000313" key="6">
    <source>
        <dbReference type="EMBL" id="SFV36796.1"/>
    </source>
</evidence>
<feature type="transmembrane region" description="Helical" evidence="4">
    <location>
        <begin position="343"/>
        <end position="368"/>
    </location>
</feature>
<dbReference type="InterPro" id="IPR036259">
    <property type="entry name" value="MFS_trans_sf"/>
</dbReference>
<evidence type="ECO:0000313" key="7">
    <source>
        <dbReference type="Proteomes" id="UP000199423"/>
    </source>
</evidence>
<dbReference type="RefSeq" id="WP_092868346.1">
    <property type="nucleotide sequence ID" value="NZ_FPCH01000003.1"/>
</dbReference>
<feature type="transmembrane region" description="Helical" evidence="4">
    <location>
        <begin position="78"/>
        <end position="101"/>
    </location>
</feature>
<dbReference type="InterPro" id="IPR011701">
    <property type="entry name" value="MFS"/>
</dbReference>
<dbReference type="SUPFAM" id="SSF103473">
    <property type="entry name" value="MFS general substrate transporter"/>
    <property type="match status" value="1"/>
</dbReference>
<organism evidence="6 7">
    <name type="scientific">Hyphomicrobium facile</name>
    <dbReference type="NCBI Taxonomy" id="51670"/>
    <lineage>
        <taxon>Bacteria</taxon>
        <taxon>Pseudomonadati</taxon>
        <taxon>Pseudomonadota</taxon>
        <taxon>Alphaproteobacteria</taxon>
        <taxon>Hyphomicrobiales</taxon>
        <taxon>Hyphomicrobiaceae</taxon>
        <taxon>Hyphomicrobium</taxon>
    </lineage>
</organism>
<feature type="transmembrane region" description="Helical" evidence="4">
    <location>
        <begin position="285"/>
        <end position="304"/>
    </location>
</feature>
<gene>
    <name evidence="6" type="ORF">SAMN04488557_2778</name>
</gene>
<proteinExistence type="predicted"/>
<dbReference type="Gene3D" id="1.20.1250.20">
    <property type="entry name" value="MFS general substrate transporter like domains"/>
    <property type="match status" value="2"/>
</dbReference>
<evidence type="ECO:0000256" key="3">
    <source>
        <dbReference type="ARBA" id="ARBA00023136"/>
    </source>
</evidence>
<sequence length="408" mass="42656">MRGFKAPSKRSQIGVDWFAFFLADAQVGFGPFLTVYLTTEKWTNADIGLVLTAGSVIALLGQLPGGALVDAVGRERTLAAACTLIVGATALSIAIWPTFYAVFLAQVIHSVASVVIGPALAAISLGLVGHNLIGERLGRNARFSSLGSMFAAASMGGIGYYLSSQAVFFVSATMTVPAVMALYLIIPADFHREELEPKPEPEYHFVHAAKTLLSMRPLLILAGSVALFHLSNAAVLPLAANLITLRSSESATVLVALCIIVPQFIVALISPWFGRYGDRHGRRPLLLLGFAALPVRAALMSFSSDPTTMVSIQLLDGISATALGVLVSGAVADVTRDTGNFNLALAFVGVAMGVGASISTTLAGEIALHFGTSAAFLTLAMIGLFAFLLVTLALPETRIVDEPVAEAA</sequence>
<feature type="transmembrane region" description="Helical" evidence="4">
    <location>
        <begin position="12"/>
        <end position="37"/>
    </location>
</feature>
<feature type="domain" description="Major facilitator superfamily (MFS) profile" evidence="5">
    <location>
        <begin position="1"/>
        <end position="398"/>
    </location>
</feature>
<dbReference type="AlphaFoldDB" id="A0A1I7NQ49"/>
<evidence type="ECO:0000259" key="5">
    <source>
        <dbReference type="PROSITE" id="PS50850"/>
    </source>
</evidence>
<feature type="transmembrane region" description="Helical" evidence="4">
    <location>
        <begin position="310"/>
        <end position="331"/>
    </location>
</feature>
<keyword evidence="1 4" id="KW-0812">Transmembrane</keyword>
<keyword evidence="3 4" id="KW-0472">Membrane</keyword>
<feature type="transmembrane region" description="Helical" evidence="4">
    <location>
        <begin position="251"/>
        <end position="273"/>
    </location>
</feature>
<feature type="transmembrane region" description="Helical" evidence="4">
    <location>
        <begin position="218"/>
        <end position="239"/>
    </location>
</feature>
<feature type="transmembrane region" description="Helical" evidence="4">
    <location>
        <begin position="49"/>
        <end position="71"/>
    </location>
</feature>
<keyword evidence="2 4" id="KW-1133">Transmembrane helix</keyword>
<dbReference type="PANTHER" id="PTHR23539">
    <property type="entry name" value="MFS TRANSPORTER"/>
    <property type="match status" value="1"/>
</dbReference>
<evidence type="ECO:0000256" key="2">
    <source>
        <dbReference type="ARBA" id="ARBA00022989"/>
    </source>
</evidence>
<feature type="transmembrane region" description="Helical" evidence="4">
    <location>
        <begin position="107"/>
        <end position="129"/>
    </location>
</feature>
<keyword evidence="7" id="KW-1185">Reference proteome</keyword>
<feature type="transmembrane region" description="Helical" evidence="4">
    <location>
        <begin position="141"/>
        <end position="162"/>
    </location>
</feature>
<reference evidence="7" key="1">
    <citation type="submission" date="2016-10" db="EMBL/GenBank/DDBJ databases">
        <authorList>
            <person name="Varghese N."/>
            <person name="Submissions S."/>
        </authorList>
    </citation>
    <scope>NUCLEOTIDE SEQUENCE [LARGE SCALE GENOMIC DNA]</scope>
    <source>
        <strain evidence="7">DSM 1565</strain>
    </source>
</reference>